<comment type="similarity">
    <text evidence="1">Belongs to the DadA oxidoreductase family.</text>
</comment>
<dbReference type="Gene3D" id="3.30.9.10">
    <property type="entry name" value="D-Amino Acid Oxidase, subunit A, domain 2"/>
    <property type="match status" value="1"/>
</dbReference>
<dbReference type="PANTHER" id="PTHR13847:SF280">
    <property type="entry name" value="D-AMINO ACID DEHYDROGENASE"/>
    <property type="match status" value="1"/>
</dbReference>
<protein>
    <submittedName>
        <fullName evidence="4">FAD-dependent oxidoreductase</fullName>
    </submittedName>
</protein>
<evidence type="ECO:0000313" key="5">
    <source>
        <dbReference type="Proteomes" id="UP000693952"/>
    </source>
</evidence>
<keyword evidence="2" id="KW-0560">Oxidoreductase</keyword>
<sequence>MHIIVVGAGVTGAATALALIGEGHSVEIIEAAPAPATGASFANAGLVSPGHCFSWAEPGVVSVALKSLLGFGDGFGIHGPWTGALARWATLFAREARPERWLANSRAALALAGYSRDLQFSANLVLPKSYGGRQDGILYLYGQGQEPGPQDASLLQEAGESFRELDAAMLLEREPLLRSARVTFAKGVYCPGDGTGDAARYTAAALEQAVAQGAVVRFAEKVLGFDISHGVARAVHTNHGERRGDAIVVSAGLASRRLLAPIGLHLPIHPVTGYSISYRQGGQARPSVGAVSIAHKVAWAAFDDTLRFTGFADVGIPSDSTVAKRFAALQRFAAQVCPDIEALAPQKWVGQRPMTPDNLPFLGTSPVRNLLLNCGHGAMGWTMACGSARIVSDLIAVRRPALDLQPYQWDRYRLLGRRPRQPRSSSR</sequence>
<keyword evidence="5" id="KW-1185">Reference proteome</keyword>
<dbReference type="EMBL" id="CP077074">
    <property type="protein sequence ID" value="QXH37813.1"/>
    <property type="molecule type" value="Genomic_DNA"/>
</dbReference>
<gene>
    <name evidence="4" type="ORF">KSS89_16075</name>
</gene>
<organism evidence="4 5">
    <name type="scientific">Pseudomonas sessilinigenes</name>
    <dbReference type="NCBI Taxonomy" id="658629"/>
    <lineage>
        <taxon>Bacteria</taxon>
        <taxon>Pseudomonadati</taxon>
        <taxon>Pseudomonadota</taxon>
        <taxon>Gammaproteobacteria</taxon>
        <taxon>Pseudomonadales</taxon>
        <taxon>Pseudomonadaceae</taxon>
        <taxon>Pseudomonas</taxon>
    </lineage>
</organism>
<dbReference type="Gene3D" id="3.50.50.60">
    <property type="entry name" value="FAD/NAD(P)-binding domain"/>
    <property type="match status" value="2"/>
</dbReference>
<name>A0ABX8MHX3_9PSED</name>
<dbReference type="SUPFAM" id="SSF51905">
    <property type="entry name" value="FAD/NAD(P)-binding domain"/>
    <property type="match status" value="1"/>
</dbReference>
<feature type="domain" description="FAD dependent oxidoreductase" evidence="3">
    <location>
        <begin position="3"/>
        <end position="394"/>
    </location>
</feature>
<evidence type="ECO:0000313" key="4">
    <source>
        <dbReference type="EMBL" id="QXH37813.1"/>
    </source>
</evidence>
<reference evidence="4" key="1">
    <citation type="submission" date="2021-06" db="EMBL/GenBank/DDBJ databases">
        <title>Updating the genus Pseudomonas: Description of 43 new species and partition of the Pseudomonas putida group.</title>
        <authorList>
            <person name="Girard L."/>
            <person name="Lood C."/>
            <person name="Vandamme P."/>
            <person name="Rokni-Zadeh H."/>
            <person name="van Noort V."/>
            <person name="Hofte M."/>
            <person name="Lavigne R."/>
            <person name="De Mot R."/>
        </authorList>
    </citation>
    <scope>NUCLEOTIDE SEQUENCE</scope>
    <source>
        <strain evidence="4">CMR12a</strain>
    </source>
</reference>
<dbReference type="Pfam" id="PF01266">
    <property type="entry name" value="DAO"/>
    <property type="match status" value="1"/>
</dbReference>
<accession>A0ABX8MHX3</accession>
<dbReference type="InterPro" id="IPR036188">
    <property type="entry name" value="FAD/NAD-bd_sf"/>
</dbReference>
<evidence type="ECO:0000256" key="2">
    <source>
        <dbReference type="ARBA" id="ARBA00023002"/>
    </source>
</evidence>
<proteinExistence type="inferred from homology"/>
<dbReference type="Proteomes" id="UP000693952">
    <property type="component" value="Chromosome"/>
</dbReference>
<dbReference type="RefSeq" id="WP_124346846.1">
    <property type="nucleotide sequence ID" value="NZ_CP027706.1"/>
</dbReference>
<dbReference type="PANTHER" id="PTHR13847">
    <property type="entry name" value="SARCOSINE DEHYDROGENASE-RELATED"/>
    <property type="match status" value="1"/>
</dbReference>
<evidence type="ECO:0000259" key="3">
    <source>
        <dbReference type="Pfam" id="PF01266"/>
    </source>
</evidence>
<dbReference type="InterPro" id="IPR006076">
    <property type="entry name" value="FAD-dep_OxRdtase"/>
</dbReference>
<evidence type="ECO:0000256" key="1">
    <source>
        <dbReference type="ARBA" id="ARBA00009410"/>
    </source>
</evidence>